<keyword evidence="2" id="KW-1133">Transmembrane helix</keyword>
<keyword evidence="4" id="KW-1185">Reference proteome</keyword>
<dbReference type="OrthoDB" id="3873298at2"/>
<evidence type="ECO:0000313" key="4">
    <source>
        <dbReference type="Proteomes" id="UP000317940"/>
    </source>
</evidence>
<feature type="region of interest" description="Disordered" evidence="1">
    <location>
        <begin position="74"/>
        <end position="94"/>
    </location>
</feature>
<reference evidence="3 4" key="1">
    <citation type="submission" date="2019-06" db="EMBL/GenBank/DDBJ databases">
        <title>Sequencing the genomes of 1000 actinobacteria strains.</title>
        <authorList>
            <person name="Klenk H.-P."/>
        </authorList>
    </citation>
    <scope>NUCLEOTIDE SEQUENCE [LARGE SCALE GENOMIC DNA]</scope>
    <source>
        <strain evidence="3 4">DSM 44826</strain>
    </source>
</reference>
<evidence type="ECO:0000313" key="3">
    <source>
        <dbReference type="EMBL" id="TWG01164.1"/>
    </source>
</evidence>
<keyword evidence="2" id="KW-0472">Membrane</keyword>
<dbReference type="AlphaFoldDB" id="A0A561UP98"/>
<evidence type="ECO:0000256" key="1">
    <source>
        <dbReference type="SAM" id="MobiDB-lite"/>
    </source>
</evidence>
<gene>
    <name evidence="3" type="ORF">FHX73_115051</name>
</gene>
<proteinExistence type="predicted"/>
<dbReference type="RefSeq" id="WP_145907181.1">
    <property type="nucleotide sequence ID" value="NZ_BAAAMZ010000038.1"/>
</dbReference>
<sequence>MPRDRRRMPDEVRSASVRTVIFLAMTTVFLMYSTMASLDHARKALTFGLLLTGLGVFGIVWCLLEIVISRQIAAQRRRGPGRDAPLTGSRQPRR</sequence>
<name>A0A561UP98_9ACTN</name>
<dbReference type="Proteomes" id="UP000317940">
    <property type="component" value="Unassembled WGS sequence"/>
</dbReference>
<organism evidence="3 4">
    <name type="scientific">Kitasatospora viridis</name>
    <dbReference type="NCBI Taxonomy" id="281105"/>
    <lineage>
        <taxon>Bacteria</taxon>
        <taxon>Bacillati</taxon>
        <taxon>Actinomycetota</taxon>
        <taxon>Actinomycetes</taxon>
        <taxon>Kitasatosporales</taxon>
        <taxon>Streptomycetaceae</taxon>
        <taxon>Kitasatospora</taxon>
    </lineage>
</organism>
<evidence type="ECO:0000256" key="2">
    <source>
        <dbReference type="SAM" id="Phobius"/>
    </source>
</evidence>
<comment type="caution">
    <text evidence="3">The sequence shown here is derived from an EMBL/GenBank/DDBJ whole genome shotgun (WGS) entry which is preliminary data.</text>
</comment>
<keyword evidence="2" id="KW-0812">Transmembrane</keyword>
<dbReference type="EMBL" id="VIWT01000001">
    <property type="protein sequence ID" value="TWG01164.1"/>
    <property type="molecule type" value="Genomic_DNA"/>
</dbReference>
<protein>
    <submittedName>
        <fullName evidence="3">Uncharacterized protein</fullName>
    </submittedName>
</protein>
<accession>A0A561UP98</accession>
<feature type="transmembrane region" description="Helical" evidence="2">
    <location>
        <begin position="44"/>
        <end position="68"/>
    </location>
</feature>
<feature type="transmembrane region" description="Helical" evidence="2">
    <location>
        <begin position="20"/>
        <end position="38"/>
    </location>
</feature>